<dbReference type="Proteomes" id="UP000604475">
    <property type="component" value="Unassembled WGS sequence"/>
</dbReference>
<keyword evidence="3" id="KW-1185">Reference proteome</keyword>
<comment type="caution">
    <text evidence="2">The sequence shown here is derived from an EMBL/GenBank/DDBJ whole genome shotgun (WGS) entry which is preliminary data.</text>
</comment>
<dbReference type="PANTHER" id="PTHR37489:SF1">
    <property type="entry name" value="DUF3500 DOMAIN-CONTAINING PROTEIN"/>
    <property type="match status" value="1"/>
</dbReference>
<protein>
    <submittedName>
        <fullName evidence="2">DUF3500 domain-containing protein</fullName>
    </submittedName>
</protein>
<dbReference type="AlphaFoldDB" id="A0A937UTU2"/>
<accession>A0A937UTU2</accession>
<evidence type="ECO:0000313" key="3">
    <source>
        <dbReference type="Proteomes" id="UP000604475"/>
    </source>
</evidence>
<sequence>MSRPSPRGHDVTNQANGREPQVGPRDDEHALVRHMARLATDFLDSLEPEMQARALWARFDDSRVEAERIRWFYTPTDHGGVALRELSPMQQSLAMQLLASGLTRPAYVTACAVLGLENVLDELEGWNVDWGRERGRDPGLYWVRVFGHPSENTWGWRFGGHHLSVNLLLRDGRIAATTPSFLGADPATSPLLAGELRPLGGTEDLARALMTSLGKHERAQALLHPRAISDIVSGNRPRLGPGDQMMHMQDLFRGPLPIPRLVALVNRIDEVAETGAGYAEADHERMALGLSPRGVAGRDLTTEQRDLLRGLITTYTDRAPAPVASALRRRYADDVSLDVVRFGWAGDIAPGQPHYYRLTGPRLLVEYDNTQRSANHAHSVWRDPAGDFGLDPLVSHRTRSH</sequence>
<proteinExistence type="predicted"/>
<dbReference type="EMBL" id="JAEACQ010000382">
    <property type="protein sequence ID" value="MBL7633433.1"/>
    <property type="molecule type" value="Genomic_DNA"/>
</dbReference>
<organism evidence="2 3">
    <name type="scientific">Frankia nepalensis</name>
    <dbReference type="NCBI Taxonomy" id="1836974"/>
    <lineage>
        <taxon>Bacteria</taxon>
        <taxon>Bacillati</taxon>
        <taxon>Actinomycetota</taxon>
        <taxon>Actinomycetes</taxon>
        <taxon>Frankiales</taxon>
        <taxon>Frankiaceae</taxon>
        <taxon>Frankia</taxon>
    </lineage>
</organism>
<dbReference type="PANTHER" id="PTHR37489">
    <property type="entry name" value="DUF3500 DOMAIN-CONTAINING PROTEIN"/>
    <property type="match status" value="1"/>
</dbReference>
<reference evidence="2" key="1">
    <citation type="submission" date="2020-12" db="EMBL/GenBank/DDBJ databases">
        <title>Genomic characterization of non-nitrogen-fixing Frankia strains.</title>
        <authorList>
            <person name="Carlos-Shanley C."/>
            <person name="Guerra T."/>
            <person name="Hahn D."/>
        </authorList>
    </citation>
    <scope>NUCLEOTIDE SEQUENCE</scope>
    <source>
        <strain evidence="2">CN6</strain>
    </source>
</reference>
<gene>
    <name evidence="2" type="ORF">I7412_41020</name>
</gene>
<dbReference type="RefSeq" id="WP_203002219.1">
    <property type="nucleotide sequence ID" value="NZ_JADWYU010000246.1"/>
</dbReference>
<dbReference type="Pfam" id="PF12006">
    <property type="entry name" value="DUF3500"/>
    <property type="match status" value="1"/>
</dbReference>
<feature type="region of interest" description="Disordered" evidence="1">
    <location>
        <begin position="1"/>
        <end position="25"/>
    </location>
</feature>
<evidence type="ECO:0000313" key="2">
    <source>
        <dbReference type="EMBL" id="MBL7633433.1"/>
    </source>
</evidence>
<name>A0A937UTU2_9ACTN</name>
<dbReference type="InterPro" id="IPR021889">
    <property type="entry name" value="DUF3500"/>
</dbReference>
<evidence type="ECO:0000256" key="1">
    <source>
        <dbReference type="SAM" id="MobiDB-lite"/>
    </source>
</evidence>